<keyword evidence="8" id="KW-0698">rRNA processing</keyword>
<feature type="binding site" evidence="8">
    <location>
        <position position="140"/>
    </location>
    <ligand>
        <name>Mg(2+)</name>
        <dbReference type="ChEBI" id="CHEBI:18420"/>
    </ligand>
</feature>
<keyword evidence="5 8" id="KW-0255">Endonuclease</keyword>
<accession>A0A1T4JR89</accession>
<dbReference type="Pfam" id="PF00035">
    <property type="entry name" value="dsrm"/>
    <property type="match status" value="1"/>
</dbReference>
<keyword evidence="6 8" id="KW-0378">Hydrolase</keyword>
<feature type="binding site" evidence="8">
    <location>
        <position position="68"/>
    </location>
    <ligand>
        <name>Mg(2+)</name>
        <dbReference type="ChEBI" id="CHEBI:18420"/>
    </ligand>
</feature>
<evidence type="ECO:0000313" key="11">
    <source>
        <dbReference type="EMBL" id="SJZ32661.1"/>
    </source>
</evidence>
<evidence type="ECO:0000259" key="10">
    <source>
        <dbReference type="PROSITE" id="PS50142"/>
    </source>
</evidence>
<feature type="active site" evidence="8">
    <location>
        <position position="72"/>
    </location>
</feature>
<evidence type="ECO:0000256" key="1">
    <source>
        <dbReference type="ARBA" id="ARBA00000109"/>
    </source>
</evidence>
<dbReference type="InterPro" id="IPR011907">
    <property type="entry name" value="RNase_III"/>
</dbReference>
<dbReference type="GO" id="GO:0010468">
    <property type="term" value="P:regulation of gene expression"/>
    <property type="evidence" value="ECO:0007669"/>
    <property type="project" value="TreeGrafter"/>
</dbReference>
<evidence type="ECO:0000259" key="9">
    <source>
        <dbReference type="PROSITE" id="PS50137"/>
    </source>
</evidence>
<keyword evidence="3 8" id="KW-0507">mRNA processing</keyword>
<evidence type="ECO:0000256" key="5">
    <source>
        <dbReference type="ARBA" id="ARBA00022759"/>
    </source>
</evidence>
<keyword evidence="8" id="KW-0460">Magnesium</keyword>
<dbReference type="Gene3D" id="1.10.1520.10">
    <property type="entry name" value="Ribonuclease III domain"/>
    <property type="match status" value="1"/>
</dbReference>
<evidence type="ECO:0000256" key="4">
    <source>
        <dbReference type="ARBA" id="ARBA00022722"/>
    </source>
</evidence>
<dbReference type="SUPFAM" id="SSF54768">
    <property type="entry name" value="dsRNA-binding domain-like"/>
    <property type="match status" value="1"/>
</dbReference>
<dbReference type="PROSITE" id="PS50137">
    <property type="entry name" value="DS_RBD"/>
    <property type="match status" value="1"/>
</dbReference>
<keyword evidence="7 8" id="KW-0694">RNA-binding</keyword>
<dbReference type="GO" id="GO:0006364">
    <property type="term" value="P:rRNA processing"/>
    <property type="evidence" value="ECO:0007669"/>
    <property type="project" value="UniProtKB-UniRule"/>
</dbReference>
<dbReference type="SUPFAM" id="SSF69065">
    <property type="entry name" value="RNase III domain-like"/>
    <property type="match status" value="1"/>
</dbReference>
<dbReference type="PANTHER" id="PTHR11207">
    <property type="entry name" value="RIBONUCLEASE III"/>
    <property type="match status" value="1"/>
</dbReference>
<dbReference type="InterPro" id="IPR000999">
    <property type="entry name" value="RNase_III_dom"/>
</dbReference>
<comment type="subunit">
    <text evidence="8">Homodimer.</text>
</comment>
<dbReference type="GO" id="GO:0005737">
    <property type="term" value="C:cytoplasm"/>
    <property type="evidence" value="ECO:0007669"/>
    <property type="project" value="UniProtKB-SubCell"/>
</dbReference>
<dbReference type="InterPro" id="IPR036389">
    <property type="entry name" value="RNase_III_sf"/>
</dbReference>
<evidence type="ECO:0000256" key="2">
    <source>
        <dbReference type="ARBA" id="ARBA00010183"/>
    </source>
</evidence>
<proteinExistence type="inferred from homology"/>
<keyword evidence="8" id="KW-0699">rRNA-binding</keyword>
<comment type="subcellular location">
    <subcellularLocation>
        <location evidence="8">Cytoplasm</location>
    </subcellularLocation>
</comment>
<dbReference type="Proteomes" id="UP000189956">
    <property type="component" value="Unassembled WGS sequence"/>
</dbReference>
<dbReference type="RefSeq" id="WP_078735503.1">
    <property type="nucleotide sequence ID" value="NZ_FUWL01000003.1"/>
</dbReference>
<feature type="domain" description="DRBM" evidence="9">
    <location>
        <begin position="179"/>
        <end position="250"/>
    </location>
</feature>
<organism evidence="11 12">
    <name type="scientific">Porphyromonas cangingivalis</name>
    <dbReference type="NCBI Taxonomy" id="36874"/>
    <lineage>
        <taxon>Bacteria</taxon>
        <taxon>Pseudomonadati</taxon>
        <taxon>Bacteroidota</taxon>
        <taxon>Bacteroidia</taxon>
        <taxon>Bacteroidales</taxon>
        <taxon>Porphyromonadaceae</taxon>
        <taxon>Porphyromonas</taxon>
    </lineage>
</organism>
<keyword evidence="8" id="KW-0963">Cytoplasm</keyword>
<dbReference type="Gene3D" id="3.30.160.20">
    <property type="match status" value="1"/>
</dbReference>
<dbReference type="EC" id="3.1.26.3" evidence="8"/>
<dbReference type="GO" id="GO:0008033">
    <property type="term" value="P:tRNA processing"/>
    <property type="evidence" value="ECO:0007669"/>
    <property type="project" value="UniProtKB-KW"/>
</dbReference>
<evidence type="ECO:0000313" key="12">
    <source>
        <dbReference type="Proteomes" id="UP000189956"/>
    </source>
</evidence>
<dbReference type="GO" id="GO:0003725">
    <property type="term" value="F:double-stranded RNA binding"/>
    <property type="evidence" value="ECO:0007669"/>
    <property type="project" value="TreeGrafter"/>
</dbReference>
<dbReference type="HAMAP" id="MF_00104">
    <property type="entry name" value="RNase_III"/>
    <property type="match status" value="1"/>
</dbReference>
<dbReference type="Pfam" id="PF14622">
    <property type="entry name" value="Ribonucleas_3_3"/>
    <property type="match status" value="1"/>
</dbReference>
<dbReference type="GO" id="GO:0004525">
    <property type="term" value="F:ribonuclease III activity"/>
    <property type="evidence" value="ECO:0007669"/>
    <property type="project" value="UniProtKB-UniRule"/>
</dbReference>
<comment type="similarity">
    <text evidence="2">Belongs to the ribonuclease III family.</text>
</comment>
<dbReference type="GO" id="GO:0019843">
    <property type="term" value="F:rRNA binding"/>
    <property type="evidence" value="ECO:0007669"/>
    <property type="project" value="UniProtKB-KW"/>
</dbReference>
<evidence type="ECO:0000256" key="3">
    <source>
        <dbReference type="ARBA" id="ARBA00022664"/>
    </source>
</evidence>
<protein>
    <recommendedName>
        <fullName evidence="8">Ribonuclease 3</fullName>
        <ecNumber evidence="8">3.1.26.3</ecNumber>
    </recommendedName>
    <alternativeName>
        <fullName evidence="8">Ribonuclease III</fullName>
        <shortName evidence="8">RNase III</shortName>
    </alternativeName>
</protein>
<feature type="active site" evidence="8">
    <location>
        <position position="140"/>
    </location>
</feature>
<comment type="catalytic activity">
    <reaction evidence="1 8">
        <text>Endonucleolytic cleavage to 5'-phosphomonoester.</text>
        <dbReference type="EC" id="3.1.26.3"/>
    </reaction>
</comment>
<name>A0A1T4JR89_PORCN</name>
<comment type="function">
    <text evidence="8">Digests double-stranded RNA. Involved in the processing of primary rRNA transcript to yield the immediate precursors to the large and small rRNAs (23S and 16S). Processes some mRNAs, and tRNAs when they are encoded in the rRNA operon. Processes pre-crRNA and tracrRNA of type II CRISPR loci if present in the organism.</text>
</comment>
<keyword evidence="8" id="KW-0479">Metal-binding</keyword>
<feature type="binding site" evidence="8">
    <location>
        <position position="137"/>
    </location>
    <ligand>
        <name>Mg(2+)</name>
        <dbReference type="ChEBI" id="CHEBI:18420"/>
    </ligand>
</feature>
<feature type="domain" description="RNase III" evidence="10">
    <location>
        <begin position="28"/>
        <end position="151"/>
    </location>
</feature>
<keyword evidence="8" id="KW-0819">tRNA processing</keyword>
<dbReference type="SMART" id="SM00535">
    <property type="entry name" value="RIBOc"/>
    <property type="match status" value="1"/>
</dbReference>
<comment type="cofactor">
    <cofactor evidence="8">
        <name>Mg(2+)</name>
        <dbReference type="ChEBI" id="CHEBI:18420"/>
    </cofactor>
</comment>
<dbReference type="GO" id="GO:0046872">
    <property type="term" value="F:metal ion binding"/>
    <property type="evidence" value="ECO:0007669"/>
    <property type="project" value="UniProtKB-KW"/>
</dbReference>
<keyword evidence="4 8" id="KW-0540">Nuclease</keyword>
<dbReference type="AlphaFoldDB" id="A0A1T4JR89"/>
<sequence>MHFLKSSLGQILRSLFGGSRKGGADHDLHRFVQQLLGCPTQNLDLYRRAFTHRSYPGASRRMNNERLEFLGDSVISCVVGHLLYDMYENDDEGALTTLRAQIVSRSNLNTIATKLHLDTMLRASGSLNLKHSDTLGNTLEALVGAIFLDKGFDFAQMFVRSHIIVSKKNMERVSAKEEDYKTEFIILMQQQKIDFEFNYIDAVNDPSFGLVHRSEILIGSDRRAIAMGAGTTKKISHQNAAKDALRLLKKHPEILKKYAKVKSRGN</sequence>
<dbReference type="CDD" id="cd00593">
    <property type="entry name" value="RIBOc"/>
    <property type="match status" value="1"/>
</dbReference>
<evidence type="ECO:0000256" key="8">
    <source>
        <dbReference type="HAMAP-Rule" id="MF_00104"/>
    </source>
</evidence>
<dbReference type="PROSITE" id="PS00517">
    <property type="entry name" value="RNASE_3_1"/>
    <property type="match status" value="1"/>
</dbReference>
<evidence type="ECO:0000256" key="6">
    <source>
        <dbReference type="ARBA" id="ARBA00022801"/>
    </source>
</evidence>
<dbReference type="EMBL" id="FUWL01000003">
    <property type="protein sequence ID" value="SJZ32661.1"/>
    <property type="molecule type" value="Genomic_DNA"/>
</dbReference>
<evidence type="ECO:0000256" key="7">
    <source>
        <dbReference type="ARBA" id="ARBA00022884"/>
    </source>
</evidence>
<dbReference type="GO" id="GO:0006397">
    <property type="term" value="P:mRNA processing"/>
    <property type="evidence" value="ECO:0007669"/>
    <property type="project" value="UniProtKB-UniRule"/>
</dbReference>
<reference evidence="11 12" key="1">
    <citation type="submission" date="2017-02" db="EMBL/GenBank/DDBJ databases">
        <authorList>
            <person name="Peterson S.W."/>
        </authorList>
    </citation>
    <scope>NUCLEOTIDE SEQUENCE [LARGE SCALE GENOMIC DNA]</scope>
    <source>
        <strain evidence="11 12">ATCC 700135</strain>
    </source>
</reference>
<dbReference type="PANTHER" id="PTHR11207:SF0">
    <property type="entry name" value="RIBONUCLEASE 3"/>
    <property type="match status" value="1"/>
</dbReference>
<gene>
    <name evidence="8" type="primary">rnc</name>
    <name evidence="11" type="ORF">SAMN02745205_00309</name>
</gene>
<dbReference type="PROSITE" id="PS50142">
    <property type="entry name" value="RNASE_3_2"/>
    <property type="match status" value="1"/>
</dbReference>
<dbReference type="InterPro" id="IPR014720">
    <property type="entry name" value="dsRBD_dom"/>
</dbReference>